<feature type="non-terminal residue" evidence="1">
    <location>
        <position position="43"/>
    </location>
</feature>
<evidence type="ECO:0000313" key="1">
    <source>
        <dbReference type="EMBL" id="CAG8856998.1"/>
    </source>
</evidence>
<dbReference type="EMBL" id="CAJVQB010166196">
    <property type="protein sequence ID" value="CAG8856998.1"/>
    <property type="molecule type" value="Genomic_DNA"/>
</dbReference>
<comment type="caution">
    <text evidence="1">The sequence shown here is derived from an EMBL/GenBank/DDBJ whole genome shotgun (WGS) entry which is preliminary data.</text>
</comment>
<dbReference type="Proteomes" id="UP000789901">
    <property type="component" value="Unassembled WGS sequence"/>
</dbReference>
<proteinExistence type="predicted"/>
<reference evidence="1 2" key="1">
    <citation type="submission" date="2021-06" db="EMBL/GenBank/DDBJ databases">
        <authorList>
            <person name="Kallberg Y."/>
            <person name="Tangrot J."/>
            <person name="Rosling A."/>
        </authorList>
    </citation>
    <scope>NUCLEOTIDE SEQUENCE [LARGE SCALE GENOMIC DNA]</scope>
    <source>
        <strain evidence="1 2">120-4 pot B 10/14</strain>
    </source>
</reference>
<sequence>GARSECYKFSNQSRLTAHNGHLRKLKIEIDHYLVEEIKNLRGP</sequence>
<keyword evidence="2" id="KW-1185">Reference proteome</keyword>
<protein>
    <submittedName>
        <fullName evidence="1">45080_t:CDS:1</fullName>
    </submittedName>
</protein>
<organism evidence="1 2">
    <name type="scientific">Gigaspora margarita</name>
    <dbReference type="NCBI Taxonomy" id="4874"/>
    <lineage>
        <taxon>Eukaryota</taxon>
        <taxon>Fungi</taxon>
        <taxon>Fungi incertae sedis</taxon>
        <taxon>Mucoromycota</taxon>
        <taxon>Glomeromycotina</taxon>
        <taxon>Glomeromycetes</taxon>
        <taxon>Diversisporales</taxon>
        <taxon>Gigasporaceae</taxon>
        <taxon>Gigaspora</taxon>
    </lineage>
</organism>
<gene>
    <name evidence="1" type="ORF">GMARGA_LOCUS45819</name>
</gene>
<evidence type="ECO:0000313" key="2">
    <source>
        <dbReference type="Proteomes" id="UP000789901"/>
    </source>
</evidence>
<accession>A0ABN7XNU0</accession>
<name>A0ABN7XNU0_GIGMA</name>
<feature type="non-terminal residue" evidence="1">
    <location>
        <position position="1"/>
    </location>
</feature>